<dbReference type="Gene3D" id="2.40.170.20">
    <property type="entry name" value="TonB-dependent receptor, beta-barrel domain"/>
    <property type="match status" value="1"/>
</dbReference>
<dbReference type="AlphaFoldDB" id="A0A366DP19"/>
<dbReference type="GO" id="GO:0009279">
    <property type="term" value="C:cell outer membrane"/>
    <property type="evidence" value="ECO:0007669"/>
    <property type="project" value="UniProtKB-SubCell"/>
</dbReference>
<dbReference type="SUPFAM" id="SSF56935">
    <property type="entry name" value="Porins"/>
    <property type="match status" value="1"/>
</dbReference>
<evidence type="ECO:0000313" key="4">
    <source>
        <dbReference type="EMBL" id="RBO90958.1"/>
    </source>
</evidence>
<keyword evidence="5" id="KW-1185">Reference proteome</keyword>
<reference evidence="4 5" key="1">
    <citation type="submission" date="2018-06" db="EMBL/GenBank/DDBJ databases">
        <title>Genomic Encyclopedia of Type Strains, Phase IV (KMG-IV): sequencing the most valuable type-strain genomes for metagenomic binning, comparative biology and taxonomic classification.</title>
        <authorList>
            <person name="Goeker M."/>
        </authorList>
    </citation>
    <scope>NUCLEOTIDE SEQUENCE [LARGE SCALE GENOMIC DNA]</scope>
    <source>
        <strain evidence="4 5">DSM 25619</strain>
    </source>
</reference>
<dbReference type="Proteomes" id="UP000252893">
    <property type="component" value="Unassembled WGS sequence"/>
</dbReference>
<keyword evidence="4" id="KW-0675">Receptor</keyword>
<evidence type="ECO:0000256" key="2">
    <source>
        <dbReference type="ARBA" id="ARBA00023136"/>
    </source>
</evidence>
<name>A0A366DP19_9HYPH</name>
<accession>A0A366DP19</accession>
<evidence type="ECO:0000256" key="1">
    <source>
        <dbReference type="ARBA" id="ARBA00004442"/>
    </source>
</evidence>
<gene>
    <name evidence="4" type="ORF">DFR47_11153</name>
</gene>
<sequence length="75" mass="8537">MLFNTMNSGGGTIELVKWKPWTLVDVFVSYKFNEQFQIDAAIDNVTDEYYMDTLILGTMPSPGHSFRLANTLVSR</sequence>
<organism evidence="4 5">
    <name type="scientific">Pseudochrobactrum asaccharolyticum</name>
    <dbReference type="NCBI Taxonomy" id="354351"/>
    <lineage>
        <taxon>Bacteria</taxon>
        <taxon>Pseudomonadati</taxon>
        <taxon>Pseudomonadota</taxon>
        <taxon>Alphaproteobacteria</taxon>
        <taxon>Hyphomicrobiales</taxon>
        <taxon>Brucellaceae</taxon>
        <taxon>Pseudochrobactrum</taxon>
    </lineage>
</organism>
<proteinExistence type="predicted"/>
<keyword evidence="2" id="KW-0472">Membrane</keyword>
<keyword evidence="3" id="KW-0998">Cell outer membrane</keyword>
<comment type="caution">
    <text evidence="4">The sequence shown here is derived from an EMBL/GenBank/DDBJ whole genome shotgun (WGS) entry which is preliminary data.</text>
</comment>
<dbReference type="EMBL" id="QNRH01000011">
    <property type="protein sequence ID" value="RBO90958.1"/>
    <property type="molecule type" value="Genomic_DNA"/>
</dbReference>
<evidence type="ECO:0000256" key="3">
    <source>
        <dbReference type="ARBA" id="ARBA00023237"/>
    </source>
</evidence>
<protein>
    <submittedName>
        <fullName evidence="4">TonB-dependent receptor-like protein</fullName>
    </submittedName>
</protein>
<dbReference type="InterPro" id="IPR036942">
    <property type="entry name" value="Beta-barrel_TonB_sf"/>
</dbReference>
<evidence type="ECO:0000313" key="5">
    <source>
        <dbReference type="Proteomes" id="UP000252893"/>
    </source>
</evidence>
<dbReference type="OrthoDB" id="9760333at2"/>
<comment type="subcellular location">
    <subcellularLocation>
        <location evidence="1">Cell outer membrane</location>
    </subcellularLocation>
</comment>